<dbReference type="InterPro" id="IPR055066">
    <property type="entry name" value="AASDHPPT_N"/>
</dbReference>
<evidence type="ECO:0000256" key="1">
    <source>
        <dbReference type="ARBA" id="ARBA00013172"/>
    </source>
</evidence>
<dbReference type="FunFam" id="3.90.470.20:FF:000010">
    <property type="entry name" value="L-aminoadipate-semialdehyde dehydrogenase-phosphopantetheinyl transferase"/>
    <property type="match status" value="1"/>
</dbReference>
<organism evidence="5 6">
    <name type="scientific">Protea cynaroides</name>
    <dbReference type="NCBI Taxonomy" id="273540"/>
    <lineage>
        <taxon>Eukaryota</taxon>
        <taxon>Viridiplantae</taxon>
        <taxon>Streptophyta</taxon>
        <taxon>Embryophyta</taxon>
        <taxon>Tracheophyta</taxon>
        <taxon>Spermatophyta</taxon>
        <taxon>Magnoliopsida</taxon>
        <taxon>Proteales</taxon>
        <taxon>Proteaceae</taxon>
        <taxon>Protea</taxon>
    </lineage>
</organism>
<dbReference type="PANTHER" id="PTHR12215:SF15">
    <property type="entry name" value="4'-PHOSPHOPANTETHEINYL TRANSFERASE SUPERFAMILY-RELATED"/>
    <property type="match status" value="1"/>
</dbReference>
<dbReference type="PANTHER" id="PTHR12215">
    <property type="entry name" value="PHOSPHOPANTETHEINE TRANSFERASE"/>
    <property type="match status" value="1"/>
</dbReference>
<dbReference type="InterPro" id="IPR037143">
    <property type="entry name" value="4-PPantetheinyl_Trfase_dom_sf"/>
</dbReference>
<feature type="domain" description="4'-phosphopantetheinyl transferase" evidence="3">
    <location>
        <begin position="197"/>
        <end position="287"/>
    </location>
</feature>
<evidence type="ECO:0000256" key="2">
    <source>
        <dbReference type="ARBA" id="ARBA00022679"/>
    </source>
</evidence>
<dbReference type="OrthoDB" id="26719at2759"/>
<dbReference type="Proteomes" id="UP001141806">
    <property type="component" value="Unassembled WGS sequence"/>
</dbReference>
<keyword evidence="2" id="KW-0808">Transferase</keyword>
<dbReference type="EC" id="2.7.8.7" evidence="1"/>
<reference evidence="5" key="1">
    <citation type="journal article" date="2023" name="Plant J.">
        <title>The genome of the king protea, Protea cynaroides.</title>
        <authorList>
            <person name="Chang J."/>
            <person name="Duong T.A."/>
            <person name="Schoeman C."/>
            <person name="Ma X."/>
            <person name="Roodt D."/>
            <person name="Barker N."/>
            <person name="Li Z."/>
            <person name="Van de Peer Y."/>
            <person name="Mizrachi E."/>
        </authorList>
    </citation>
    <scope>NUCLEOTIDE SEQUENCE</scope>
    <source>
        <tissue evidence="5">Young leaves</tissue>
    </source>
</reference>
<comment type="caution">
    <text evidence="5">The sequence shown here is derived from an EMBL/GenBank/DDBJ whole genome shotgun (WGS) entry which is preliminary data.</text>
</comment>
<evidence type="ECO:0000259" key="3">
    <source>
        <dbReference type="Pfam" id="PF01648"/>
    </source>
</evidence>
<dbReference type="EMBL" id="JAMYWD010000010">
    <property type="protein sequence ID" value="KAJ4959312.1"/>
    <property type="molecule type" value="Genomic_DNA"/>
</dbReference>
<dbReference type="Pfam" id="PF01648">
    <property type="entry name" value="ACPS"/>
    <property type="match status" value="1"/>
</dbReference>
<dbReference type="GO" id="GO:0005829">
    <property type="term" value="C:cytosol"/>
    <property type="evidence" value="ECO:0007669"/>
    <property type="project" value="TreeGrafter"/>
</dbReference>
<gene>
    <name evidence="5" type="ORF">NE237_026423</name>
</gene>
<dbReference type="Pfam" id="PF22624">
    <property type="entry name" value="AASDHPPT_N"/>
    <property type="match status" value="1"/>
</dbReference>
<evidence type="ECO:0000259" key="4">
    <source>
        <dbReference type="Pfam" id="PF22624"/>
    </source>
</evidence>
<dbReference type="InterPro" id="IPR008278">
    <property type="entry name" value="4-PPantetheinyl_Trfase_dom"/>
</dbReference>
<dbReference type="GO" id="GO:0008897">
    <property type="term" value="F:holo-[acyl-carrier-protein] synthase activity"/>
    <property type="evidence" value="ECO:0007669"/>
    <property type="project" value="UniProtKB-EC"/>
</dbReference>
<sequence>MLRTFSLTISYRLSSSLLLFPSLLSALKLSVCNKRLLLQEELREVICFWLTSIQIEEQEHHFFHNALENSQSIPISIALPSRRETHFWYILPDEVQNKSLLNQYLELLSHREKENVFRLHGDELQKRAILARALVRTTLAKYTNSRVCPRSLKFGKNNYGKPEVKWQDDEEWDPPSLHFNISHTSSLIACGVTVDTPIGIDVEDKQRKLRNNVLSFARRYFSPYEVEVLHSISDPDTQRQEFIKLWTLKEAYVKALGRGFSAAPFNTFTIRFRPWSSSGLHVNVDSNSQASEIVVEAFEEFKNLTSNWEFTLFELAGTHYAAICKEKYNILNVAGEGTGWMRLKVWRTIPFVEDECVCGTDTVKLICGLT</sequence>
<dbReference type="InterPro" id="IPR050559">
    <property type="entry name" value="P-Pant_transferase_sf"/>
</dbReference>
<dbReference type="GO" id="GO:0019878">
    <property type="term" value="P:lysine biosynthetic process via aminoadipic acid"/>
    <property type="evidence" value="ECO:0007669"/>
    <property type="project" value="TreeGrafter"/>
</dbReference>
<protein>
    <recommendedName>
        <fullName evidence="1">holo-[acyl-carrier-protein] synthase</fullName>
        <ecNumber evidence="1">2.7.8.7</ecNumber>
    </recommendedName>
</protein>
<accession>A0A9Q0K1G2</accession>
<dbReference type="AlphaFoldDB" id="A0A9Q0K1G2"/>
<name>A0A9Q0K1G2_9MAGN</name>
<dbReference type="Gene3D" id="3.90.470.20">
    <property type="entry name" value="4'-phosphopantetheinyl transferase domain"/>
    <property type="match status" value="2"/>
</dbReference>
<dbReference type="SUPFAM" id="SSF56214">
    <property type="entry name" value="4'-phosphopantetheinyl transferase"/>
    <property type="match status" value="2"/>
</dbReference>
<feature type="domain" description="4'-phosphopantetheinyl transferase N-terminal" evidence="4">
    <location>
        <begin position="101"/>
        <end position="188"/>
    </location>
</feature>
<proteinExistence type="predicted"/>
<evidence type="ECO:0000313" key="5">
    <source>
        <dbReference type="EMBL" id="KAJ4959312.1"/>
    </source>
</evidence>
<keyword evidence="6" id="KW-1185">Reference proteome</keyword>
<evidence type="ECO:0000313" key="6">
    <source>
        <dbReference type="Proteomes" id="UP001141806"/>
    </source>
</evidence>
<dbReference type="GO" id="GO:0000287">
    <property type="term" value="F:magnesium ion binding"/>
    <property type="evidence" value="ECO:0007669"/>
    <property type="project" value="InterPro"/>
</dbReference>